<reference evidence="3 4" key="1">
    <citation type="submission" date="2014-03" db="EMBL/GenBank/DDBJ databases">
        <authorList>
            <person name="Urmite Genomes U."/>
        </authorList>
    </citation>
    <scope>NUCLEOTIDE SEQUENCE [LARGE SCALE GENOMIC DNA]</scope>
    <source>
        <strain evidence="3 4">Vm-5</strain>
    </source>
</reference>
<feature type="active site" description="Tele-phosphohistidine intermediate" evidence="1">
    <location>
        <position position="17"/>
    </location>
</feature>
<dbReference type="EMBL" id="CCDP010000001">
    <property type="protein sequence ID" value="CDQ37908.1"/>
    <property type="molecule type" value="Genomic_DNA"/>
</dbReference>
<dbReference type="SMART" id="SM00855">
    <property type="entry name" value="PGAM"/>
    <property type="match status" value="1"/>
</dbReference>
<feature type="active site" description="Proton donor/acceptor" evidence="1">
    <location>
        <position position="90"/>
    </location>
</feature>
<dbReference type="STRING" id="1462526.BN990_00174"/>
<evidence type="ECO:0000256" key="1">
    <source>
        <dbReference type="PIRSR" id="PIRSR613078-1"/>
    </source>
</evidence>
<dbReference type="PROSITE" id="PS00175">
    <property type="entry name" value="PG_MUTASE"/>
    <property type="match status" value="1"/>
</dbReference>
<dbReference type="InterPro" id="IPR029033">
    <property type="entry name" value="His_PPase_superfam"/>
</dbReference>
<dbReference type="eggNOG" id="COG0406">
    <property type="taxonomic scope" value="Bacteria"/>
</dbReference>
<keyword evidence="4" id="KW-1185">Reference proteome</keyword>
<sequence length="197" mass="22468">MTLRERGTITTVCLIRHGETDWNAQGKLQGKTDIPLNNTGRKQAEECGSFLNADDYDVLIYSPLQRAKETATIINRHLGLPFIEMDDFKERSFGDAEGMTIEERFQVYPDKQFPHQEEREGFKKRVMTGLEKVTQQFPKQRILLVAHGAVINVILSELSNGEVGSGITKLMNGCISNVQFQDQTWKVHNYNQIEHLS</sequence>
<dbReference type="InterPro" id="IPR001345">
    <property type="entry name" value="PG/BPGM_mutase_AS"/>
</dbReference>
<organism evidence="3 4">
    <name type="scientific">Virgibacillus massiliensis</name>
    <dbReference type="NCBI Taxonomy" id="1462526"/>
    <lineage>
        <taxon>Bacteria</taxon>
        <taxon>Bacillati</taxon>
        <taxon>Bacillota</taxon>
        <taxon>Bacilli</taxon>
        <taxon>Bacillales</taxon>
        <taxon>Bacillaceae</taxon>
        <taxon>Virgibacillus</taxon>
    </lineage>
</organism>
<evidence type="ECO:0000256" key="2">
    <source>
        <dbReference type="PIRSR" id="PIRSR613078-2"/>
    </source>
</evidence>
<dbReference type="CDD" id="cd07067">
    <property type="entry name" value="HP_PGM_like"/>
    <property type="match status" value="1"/>
</dbReference>
<dbReference type="InterPro" id="IPR013078">
    <property type="entry name" value="His_Pase_superF_clade-1"/>
</dbReference>
<feature type="binding site" evidence="2">
    <location>
        <begin position="16"/>
        <end position="23"/>
    </location>
    <ligand>
        <name>substrate</name>
    </ligand>
</feature>
<dbReference type="PANTHER" id="PTHR48100">
    <property type="entry name" value="BROAD-SPECIFICITY PHOSPHATASE YOR283W-RELATED"/>
    <property type="match status" value="1"/>
</dbReference>
<dbReference type="InterPro" id="IPR050275">
    <property type="entry name" value="PGM_Phosphatase"/>
</dbReference>
<reference evidence="4" key="2">
    <citation type="submission" date="2014-05" db="EMBL/GenBank/DDBJ databases">
        <title>Draft genome sequence of Virgibacillus massiliensis Vm-5.</title>
        <authorList>
            <person name="Khelaifia S."/>
            <person name="Croce O."/>
            <person name="Lagier J.C."/>
            <person name="Raoult D."/>
        </authorList>
    </citation>
    <scope>NUCLEOTIDE SEQUENCE [LARGE SCALE GENOMIC DNA]</scope>
    <source>
        <strain evidence="4">Vm-5</strain>
    </source>
</reference>
<dbReference type="Gene3D" id="3.40.50.1240">
    <property type="entry name" value="Phosphoglycerate mutase-like"/>
    <property type="match status" value="1"/>
</dbReference>
<gene>
    <name evidence="3" type="primary">pspB_1</name>
    <name evidence="3" type="ORF">BN990_00174</name>
</gene>
<name>A0A024Q5W7_9BACI</name>
<dbReference type="Proteomes" id="UP000028875">
    <property type="component" value="Unassembled WGS sequence"/>
</dbReference>
<dbReference type="AlphaFoldDB" id="A0A024Q5W7"/>
<accession>A0A024Q5W7</accession>
<dbReference type="GO" id="GO:0005737">
    <property type="term" value="C:cytoplasm"/>
    <property type="evidence" value="ECO:0007669"/>
    <property type="project" value="TreeGrafter"/>
</dbReference>
<protein>
    <submittedName>
        <fullName evidence="3">Putative phosphoserine phosphatase 2</fullName>
    </submittedName>
</protein>
<evidence type="ECO:0000313" key="3">
    <source>
        <dbReference type="EMBL" id="CDQ37908.1"/>
    </source>
</evidence>
<evidence type="ECO:0000313" key="4">
    <source>
        <dbReference type="Proteomes" id="UP000028875"/>
    </source>
</evidence>
<dbReference type="Pfam" id="PF00300">
    <property type="entry name" value="His_Phos_1"/>
    <property type="match status" value="1"/>
</dbReference>
<dbReference type="SUPFAM" id="SSF53254">
    <property type="entry name" value="Phosphoglycerate mutase-like"/>
    <property type="match status" value="1"/>
</dbReference>
<dbReference type="GO" id="GO:0016791">
    <property type="term" value="F:phosphatase activity"/>
    <property type="evidence" value="ECO:0007669"/>
    <property type="project" value="TreeGrafter"/>
</dbReference>
<comment type="caution">
    <text evidence="3">The sequence shown here is derived from an EMBL/GenBank/DDBJ whole genome shotgun (WGS) entry which is preliminary data.</text>
</comment>
<feature type="binding site" evidence="2">
    <location>
        <position position="66"/>
    </location>
    <ligand>
        <name>substrate</name>
    </ligand>
</feature>
<dbReference type="PANTHER" id="PTHR48100:SF59">
    <property type="entry name" value="ADENOSYLCOBALAMIN_ALPHA-RIBAZOLE PHOSPHATASE"/>
    <property type="match status" value="1"/>
</dbReference>
<proteinExistence type="predicted"/>